<sequence>MSDKLLEVKDLRTSFFTHLGEVKAIRGISFDVEKGESIGIVGESGSGKSVTSLSIMKLLLYPGKIVGGEILFNGEDLVNKTNKDMMAIRGNEIAMIFQDPMTSLNPVYTIGDQIAEAIIKHQKLSRKEAHERALEMLKLVNIPDPEKRIHNFPHEFSGGMRQRAMIAIALSCQPQLLIADEPTTALDVTIQAQILDLMKSLNAKLDTSTMLITHDLGVVADVCSRVVVMYGGLIMEKGSIRDIYYEPRHPYTMGLLKSIPKVASDEKQRLIPIPGTPPDLLNPPTGCPFYARCEYAMRICNTQQPPYFKSEDGKHESMCWLLHPDAPINEKYELLKGGVKVGK</sequence>
<dbReference type="Pfam" id="PF08352">
    <property type="entry name" value="oligo_HPY"/>
    <property type="match status" value="1"/>
</dbReference>
<evidence type="ECO:0000256" key="3">
    <source>
        <dbReference type="ARBA" id="ARBA00022448"/>
    </source>
</evidence>
<accession>A0A562J9G9</accession>
<dbReference type="NCBIfam" id="TIGR01727">
    <property type="entry name" value="oligo_HPY"/>
    <property type="match status" value="1"/>
</dbReference>
<dbReference type="PANTHER" id="PTHR43297:SF2">
    <property type="entry name" value="DIPEPTIDE TRANSPORT ATP-BINDING PROTEIN DPPD"/>
    <property type="match status" value="1"/>
</dbReference>
<dbReference type="FunFam" id="3.40.50.300:FF:000016">
    <property type="entry name" value="Oligopeptide ABC transporter ATP-binding component"/>
    <property type="match status" value="1"/>
</dbReference>
<evidence type="ECO:0000256" key="1">
    <source>
        <dbReference type="ARBA" id="ARBA00004202"/>
    </source>
</evidence>
<dbReference type="Proteomes" id="UP000315343">
    <property type="component" value="Unassembled WGS sequence"/>
</dbReference>
<keyword evidence="6 9" id="KW-0067">ATP-binding</keyword>
<protein>
    <submittedName>
        <fullName evidence="9">Oligopeptide transport system ATP-binding protein</fullName>
    </submittedName>
</protein>
<gene>
    <name evidence="9" type="ORF">LY60_02086</name>
</gene>
<dbReference type="AlphaFoldDB" id="A0A562J9G9"/>
<dbReference type="InterPro" id="IPR003439">
    <property type="entry name" value="ABC_transporter-like_ATP-bd"/>
</dbReference>
<dbReference type="PROSITE" id="PS00211">
    <property type="entry name" value="ABC_TRANSPORTER_1"/>
    <property type="match status" value="1"/>
</dbReference>
<evidence type="ECO:0000256" key="6">
    <source>
        <dbReference type="ARBA" id="ARBA00022840"/>
    </source>
</evidence>
<comment type="caution">
    <text evidence="9">The sequence shown here is derived from an EMBL/GenBank/DDBJ whole genome shotgun (WGS) entry which is preliminary data.</text>
</comment>
<dbReference type="GO" id="GO:0005886">
    <property type="term" value="C:plasma membrane"/>
    <property type="evidence" value="ECO:0007669"/>
    <property type="project" value="UniProtKB-SubCell"/>
</dbReference>
<comment type="similarity">
    <text evidence="2">Belongs to the ABC transporter superfamily.</text>
</comment>
<keyword evidence="10" id="KW-1185">Reference proteome</keyword>
<reference evidence="9 10" key="1">
    <citation type="submission" date="2019-07" db="EMBL/GenBank/DDBJ databases">
        <title>Genomic Encyclopedia of Type Strains, Phase I: the one thousand microbial genomes (KMG-I) project.</title>
        <authorList>
            <person name="Kyrpides N."/>
        </authorList>
    </citation>
    <scope>NUCLEOTIDE SEQUENCE [LARGE SCALE GENOMIC DNA]</scope>
    <source>
        <strain evidence="9 10">DSM 13558</strain>
    </source>
</reference>
<evidence type="ECO:0000259" key="8">
    <source>
        <dbReference type="PROSITE" id="PS50893"/>
    </source>
</evidence>
<keyword evidence="5" id="KW-0547">Nucleotide-binding</keyword>
<dbReference type="CDD" id="cd03257">
    <property type="entry name" value="ABC_NikE_OppD_transporters"/>
    <property type="match status" value="1"/>
</dbReference>
<dbReference type="InterPro" id="IPR027417">
    <property type="entry name" value="P-loop_NTPase"/>
</dbReference>
<dbReference type="InterPro" id="IPR050388">
    <property type="entry name" value="ABC_Ni/Peptide_Import"/>
</dbReference>
<dbReference type="InterPro" id="IPR017871">
    <property type="entry name" value="ABC_transporter-like_CS"/>
</dbReference>
<feature type="domain" description="ABC transporter" evidence="8">
    <location>
        <begin position="6"/>
        <end position="256"/>
    </location>
</feature>
<evidence type="ECO:0000256" key="7">
    <source>
        <dbReference type="ARBA" id="ARBA00023136"/>
    </source>
</evidence>
<dbReference type="SUPFAM" id="SSF52540">
    <property type="entry name" value="P-loop containing nucleoside triphosphate hydrolases"/>
    <property type="match status" value="1"/>
</dbReference>
<organism evidence="9 10">
    <name type="scientific">Sedimentibacter saalensis</name>
    <dbReference type="NCBI Taxonomy" id="130788"/>
    <lineage>
        <taxon>Bacteria</taxon>
        <taxon>Bacillati</taxon>
        <taxon>Bacillota</taxon>
        <taxon>Tissierellia</taxon>
        <taxon>Sedimentibacter</taxon>
    </lineage>
</organism>
<evidence type="ECO:0000313" key="10">
    <source>
        <dbReference type="Proteomes" id="UP000315343"/>
    </source>
</evidence>
<dbReference type="RefSeq" id="WP_145083026.1">
    <property type="nucleotide sequence ID" value="NZ_DAMBUX010000001.1"/>
</dbReference>
<dbReference type="InterPro" id="IPR003593">
    <property type="entry name" value="AAA+_ATPase"/>
</dbReference>
<evidence type="ECO:0000313" key="9">
    <source>
        <dbReference type="EMBL" id="TWH79767.1"/>
    </source>
</evidence>
<dbReference type="OrthoDB" id="9806285at2"/>
<dbReference type="Gene3D" id="3.40.50.300">
    <property type="entry name" value="P-loop containing nucleotide triphosphate hydrolases"/>
    <property type="match status" value="1"/>
</dbReference>
<dbReference type="GO" id="GO:0016887">
    <property type="term" value="F:ATP hydrolysis activity"/>
    <property type="evidence" value="ECO:0007669"/>
    <property type="project" value="InterPro"/>
</dbReference>
<dbReference type="Pfam" id="PF00005">
    <property type="entry name" value="ABC_tran"/>
    <property type="match status" value="1"/>
</dbReference>
<dbReference type="GO" id="GO:0005524">
    <property type="term" value="F:ATP binding"/>
    <property type="evidence" value="ECO:0007669"/>
    <property type="project" value="UniProtKB-KW"/>
</dbReference>
<dbReference type="PANTHER" id="PTHR43297">
    <property type="entry name" value="OLIGOPEPTIDE TRANSPORT ATP-BINDING PROTEIN APPD"/>
    <property type="match status" value="1"/>
</dbReference>
<proteinExistence type="inferred from homology"/>
<dbReference type="PROSITE" id="PS50893">
    <property type="entry name" value="ABC_TRANSPORTER_2"/>
    <property type="match status" value="1"/>
</dbReference>
<keyword evidence="4" id="KW-1003">Cell membrane</keyword>
<keyword evidence="7" id="KW-0472">Membrane</keyword>
<evidence type="ECO:0000256" key="5">
    <source>
        <dbReference type="ARBA" id="ARBA00022741"/>
    </source>
</evidence>
<dbReference type="GO" id="GO:0015833">
    <property type="term" value="P:peptide transport"/>
    <property type="evidence" value="ECO:0007669"/>
    <property type="project" value="InterPro"/>
</dbReference>
<comment type="subcellular location">
    <subcellularLocation>
        <location evidence="1">Cell membrane</location>
        <topology evidence="1">Peripheral membrane protein</topology>
    </subcellularLocation>
</comment>
<evidence type="ECO:0000256" key="4">
    <source>
        <dbReference type="ARBA" id="ARBA00022475"/>
    </source>
</evidence>
<evidence type="ECO:0000256" key="2">
    <source>
        <dbReference type="ARBA" id="ARBA00005417"/>
    </source>
</evidence>
<dbReference type="SMART" id="SM00382">
    <property type="entry name" value="AAA"/>
    <property type="match status" value="1"/>
</dbReference>
<dbReference type="EMBL" id="VLKH01000005">
    <property type="protein sequence ID" value="TWH79767.1"/>
    <property type="molecule type" value="Genomic_DNA"/>
</dbReference>
<dbReference type="InterPro" id="IPR013563">
    <property type="entry name" value="Oligopep_ABC_C"/>
</dbReference>
<name>A0A562J9G9_9FIRM</name>
<keyword evidence="3" id="KW-0813">Transport</keyword>